<organism evidence="3 4">
    <name type="scientific">Amycolatopsis endophytica</name>
    <dbReference type="NCBI Taxonomy" id="860233"/>
    <lineage>
        <taxon>Bacteria</taxon>
        <taxon>Bacillati</taxon>
        <taxon>Actinomycetota</taxon>
        <taxon>Actinomycetes</taxon>
        <taxon>Pseudonocardiales</taxon>
        <taxon>Pseudonocardiaceae</taxon>
        <taxon>Amycolatopsis</taxon>
    </lineage>
</organism>
<evidence type="ECO:0008006" key="5">
    <source>
        <dbReference type="Google" id="ProtNLM"/>
    </source>
</evidence>
<evidence type="ECO:0000313" key="3">
    <source>
        <dbReference type="EMBL" id="NYI89862.1"/>
    </source>
</evidence>
<evidence type="ECO:0000313" key="4">
    <source>
        <dbReference type="Proteomes" id="UP000549616"/>
    </source>
</evidence>
<accession>A0A853B4X9</accession>
<keyword evidence="2" id="KW-0732">Signal</keyword>
<keyword evidence="4" id="KW-1185">Reference proteome</keyword>
<dbReference type="AlphaFoldDB" id="A0A853B4X9"/>
<feature type="compositionally biased region" description="Low complexity" evidence="1">
    <location>
        <begin position="77"/>
        <end position="93"/>
    </location>
</feature>
<name>A0A853B4X9_9PSEU</name>
<dbReference type="RefSeq" id="WP_179773951.1">
    <property type="nucleotide sequence ID" value="NZ_JACCFK010000001.1"/>
</dbReference>
<feature type="region of interest" description="Disordered" evidence="1">
    <location>
        <begin position="72"/>
        <end position="97"/>
    </location>
</feature>
<dbReference type="EMBL" id="JACCFK010000001">
    <property type="protein sequence ID" value="NYI89862.1"/>
    <property type="molecule type" value="Genomic_DNA"/>
</dbReference>
<evidence type="ECO:0000256" key="1">
    <source>
        <dbReference type="SAM" id="MobiDB-lite"/>
    </source>
</evidence>
<sequence length="212" mass="21462">MTTNRGLRVANMTCGALAAVALLTACDTGDEAALSADALRQAATRADPAKCPVDFDVPAALTAAGVDGTAEFDSAEAQTSATTTPADDPLTAQQRDGMTPLDAVAGTYIECDYRVGGDTLSVRLVTTRVNAAVNLLVPQIVQDARLRLTDVDPLIAPPPAAGEVRRAGSTVAVGGLAVDGGDGALMVSSKVPALHDDALAKATGSLLFGLKF</sequence>
<feature type="signal peptide" evidence="2">
    <location>
        <begin position="1"/>
        <end position="18"/>
    </location>
</feature>
<protein>
    <recommendedName>
        <fullName evidence="5">DUF3558 domain-containing protein</fullName>
    </recommendedName>
</protein>
<gene>
    <name evidence="3" type="ORF">HNR02_003185</name>
</gene>
<dbReference type="PROSITE" id="PS51257">
    <property type="entry name" value="PROKAR_LIPOPROTEIN"/>
    <property type="match status" value="1"/>
</dbReference>
<reference evidence="3 4" key="1">
    <citation type="submission" date="2020-07" db="EMBL/GenBank/DDBJ databases">
        <title>Sequencing the genomes of 1000 actinobacteria strains.</title>
        <authorList>
            <person name="Klenk H.-P."/>
        </authorList>
    </citation>
    <scope>NUCLEOTIDE SEQUENCE [LARGE SCALE GENOMIC DNA]</scope>
    <source>
        <strain evidence="3 4">DSM 104006</strain>
    </source>
</reference>
<proteinExistence type="predicted"/>
<comment type="caution">
    <text evidence="3">The sequence shown here is derived from an EMBL/GenBank/DDBJ whole genome shotgun (WGS) entry which is preliminary data.</text>
</comment>
<feature type="chain" id="PRO_5039044132" description="DUF3558 domain-containing protein" evidence="2">
    <location>
        <begin position="19"/>
        <end position="212"/>
    </location>
</feature>
<dbReference type="Proteomes" id="UP000549616">
    <property type="component" value="Unassembled WGS sequence"/>
</dbReference>
<evidence type="ECO:0000256" key="2">
    <source>
        <dbReference type="SAM" id="SignalP"/>
    </source>
</evidence>